<dbReference type="InterPro" id="IPR000352">
    <property type="entry name" value="Pep_chain_release_fac_I"/>
</dbReference>
<comment type="subcellular location">
    <subcellularLocation>
        <location evidence="1">Mitochondrion</location>
    </subcellularLocation>
</comment>
<organism evidence="7 8">
    <name type="scientific">Lutzomyia longipalpis</name>
    <name type="common">Sand fly</name>
    <dbReference type="NCBI Taxonomy" id="7200"/>
    <lineage>
        <taxon>Eukaryota</taxon>
        <taxon>Metazoa</taxon>
        <taxon>Ecdysozoa</taxon>
        <taxon>Arthropoda</taxon>
        <taxon>Hexapoda</taxon>
        <taxon>Insecta</taxon>
        <taxon>Pterygota</taxon>
        <taxon>Neoptera</taxon>
        <taxon>Endopterygota</taxon>
        <taxon>Diptera</taxon>
        <taxon>Nematocera</taxon>
        <taxon>Psychodoidea</taxon>
        <taxon>Psychodidae</taxon>
        <taxon>Lutzomyia</taxon>
        <taxon>Lutzomyia</taxon>
    </lineage>
</organism>
<dbReference type="VEuPathDB" id="VectorBase:LLOJ004406"/>
<evidence type="ECO:0000256" key="2">
    <source>
        <dbReference type="ARBA" id="ARBA00010835"/>
    </source>
</evidence>
<keyword evidence="8" id="KW-1185">Reference proteome</keyword>
<dbReference type="PANTHER" id="PTHR46203">
    <property type="entry name" value="PROBABLE PEPTIDE CHAIN RELEASE FACTOR C12ORF65"/>
    <property type="match status" value="1"/>
</dbReference>
<evidence type="ECO:0000313" key="8">
    <source>
        <dbReference type="Proteomes" id="UP000092461"/>
    </source>
</evidence>
<keyword evidence="4" id="KW-0496">Mitochondrion</keyword>
<accession>A0A1B0CIX3</accession>
<sequence>MLRSLIFRFSPKSVLNVRIASKSTIDYSRVPQLLDEDLEETFVRGSGPGGQAVNKTSNCCVLRHKPTGIVVKCHIHRSATQNSKEARAILTRRLDNFINGDLSVENQEKMQEKQKTREADRRRRKLQDLKRQWKEREQPD</sequence>
<evidence type="ECO:0000256" key="5">
    <source>
        <dbReference type="SAM" id="MobiDB-lite"/>
    </source>
</evidence>
<dbReference type="AlphaFoldDB" id="A0A1B0CIX3"/>
<proteinExistence type="inferred from homology"/>
<dbReference type="VEuPathDB" id="VectorBase:LLONM1_008713"/>
<comment type="similarity">
    <text evidence="2">Belongs to the prokaryotic/mitochondrial release factor family.</text>
</comment>
<dbReference type="Proteomes" id="UP000092461">
    <property type="component" value="Unassembled WGS sequence"/>
</dbReference>
<feature type="region of interest" description="Disordered" evidence="5">
    <location>
        <begin position="105"/>
        <end position="140"/>
    </location>
</feature>
<dbReference type="GO" id="GO:0005739">
    <property type="term" value="C:mitochondrion"/>
    <property type="evidence" value="ECO:0007669"/>
    <property type="project" value="UniProtKB-SubCell"/>
</dbReference>
<evidence type="ECO:0000256" key="1">
    <source>
        <dbReference type="ARBA" id="ARBA00004173"/>
    </source>
</evidence>
<dbReference type="Gene3D" id="3.30.160.20">
    <property type="match status" value="1"/>
</dbReference>
<evidence type="ECO:0000313" key="7">
    <source>
        <dbReference type="EnsemblMetazoa" id="LLOJ004406-PA"/>
    </source>
</evidence>
<name>A0A1B0CIX3_LUTLO</name>
<dbReference type="InterPro" id="IPR052405">
    <property type="entry name" value="Mito_Transl_Release_Factor"/>
</dbReference>
<dbReference type="SUPFAM" id="SSF75620">
    <property type="entry name" value="Release factor"/>
    <property type="match status" value="1"/>
</dbReference>
<evidence type="ECO:0000259" key="6">
    <source>
        <dbReference type="Pfam" id="PF00472"/>
    </source>
</evidence>
<dbReference type="Pfam" id="PF00472">
    <property type="entry name" value="RF-1"/>
    <property type="match status" value="1"/>
</dbReference>
<dbReference type="InterPro" id="IPR045853">
    <property type="entry name" value="Pep_chain_release_fac_I_sf"/>
</dbReference>
<feature type="domain" description="Prokaryotic-type class I peptide chain release factors" evidence="6">
    <location>
        <begin position="33"/>
        <end position="127"/>
    </location>
</feature>
<protein>
    <recommendedName>
        <fullName evidence="6">Prokaryotic-type class I peptide chain release factors domain-containing protein</fullName>
    </recommendedName>
</protein>
<dbReference type="EMBL" id="AJWK01013857">
    <property type="status" value="NOT_ANNOTATED_CDS"/>
    <property type="molecule type" value="Genomic_DNA"/>
</dbReference>
<evidence type="ECO:0000256" key="4">
    <source>
        <dbReference type="ARBA" id="ARBA00023128"/>
    </source>
</evidence>
<reference evidence="7" key="1">
    <citation type="submission" date="2020-05" db="UniProtKB">
        <authorList>
            <consortium name="EnsemblMetazoa"/>
        </authorList>
    </citation>
    <scope>IDENTIFICATION</scope>
    <source>
        <strain evidence="7">Jacobina</strain>
    </source>
</reference>
<evidence type="ECO:0000256" key="3">
    <source>
        <dbReference type="ARBA" id="ARBA00022946"/>
    </source>
</evidence>
<dbReference type="EnsemblMetazoa" id="LLOJ004406-RA">
    <property type="protein sequence ID" value="LLOJ004406-PA"/>
    <property type="gene ID" value="LLOJ004406"/>
</dbReference>
<feature type="compositionally biased region" description="Basic and acidic residues" evidence="5">
    <location>
        <begin position="106"/>
        <end position="140"/>
    </location>
</feature>
<dbReference type="PANTHER" id="PTHR46203:SF1">
    <property type="entry name" value="MITOCHONDRIAL TRANSLATION RELEASE FACTOR IN RESCUE"/>
    <property type="match status" value="1"/>
</dbReference>
<keyword evidence="3" id="KW-0809">Transit peptide</keyword>
<dbReference type="GO" id="GO:0003747">
    <property type="term" value="F:translation release factor activity"/>
    <property type="evidence" value="ECO:0007669"/>
    <property type="project" value="InterPro"/>
</dbReference>